<sequence length="115" mass="13253">MERSYDSTNCLEYTNKVTNRVFEAQIPSSTRPITWLCLRPCDQHGGKHGLTLQSCKNRVDTGVGMEKHGRARGKARFCFFNMGVRHARAVKPWIAIHGRGRRCRPRLSRFTRPSH</sequence>
<name>A0A2P5XRQ7_GOSBA</name>
<evidence type="ECO:0000313" key="1">
    <source>
        <dbReference type="EMBL" id="PPS06042.1"/>
    </source>
</evidence>
<dbReference type="EMBL" id="KZ664353">
    <property type="protein sequence ID" value="PPS06042.1"/>
    <property type="molecule type" value="Genomic_DNA"/>
</dbReference>
<dbReference type="Proteomes" id="UP000239757">
    <property type="component" value="Unassembled WGS sequence"/>
</dbReference>
<organism evidence="1 2">
    <name type="scientific">Gossypium barbadense</name>
    <name type="common">Sea Island cotton</name>
    <name type="synonym">Hibiscus barbadensis</name>
    <dbReference type="NCBI Taxonomy" id="3634"/>
    <lineage>
        <taxon>Eukaryota</taxon>
        <taxon>Viridiplantae</taxon>
        <taxon>Streptophyta</taxon>
        <taxon>Embryophyta</taxon>
        <taxon>Tracheophyta</taxon>
        <taxon>Spermatophyta</taxon>
        <taxon>Magnoliopsida</taxon>
        <taxon>eudicotyledons</taxon>
        <taxon>Gunneridae</taxon>
        <taxon>Pentapetalae</taxon>
        <taxon>rosids</taxon>
        <taxon>malvids</taxon>
        <taxon>Malvales</taxon>
        <taxon>Malvaceae</taxon>
        <taxon>Malvoideae</taxon>
        <taxon>Gossypium</taxon>
    </lineage>
</organism>
<reference evidence="1 2" key="1">
    <citation type="submission" date="2015-01" db="EMBL/GenBank/DDBJ databases">
        <title>Genome of allotetraploid Gossypium barbadense reveals genomic plasticity and fiber elongation in cotton evolution.</title>
        <authorList>
            <person name="Chen X."/>
            <person name="Liu X."/>
            <person name="Zhao B."/>
            <person name="Zheng H."/>
            <person name="Hu Y."/>
            <person name="Lu G."/>
            <person name="Yang C."/>
            <person name="Chen J."/>
            <person name="Shan C."/>
            <person name="Zhang L."/>
            <person name="Zhou Y."/>
            <person name="Wang L."/>
            <person name="Guo W."/>
            <person name="Bai Y."/>
            <person name="Ruan J."/>
            <person name="Shangguan X."/>
            <person name="Mao Y."/>
            <person name="Jiang J."/>
            <person name="Zhu Y."/>
            <person name="Lei J."/>
            <person name="Kang H."/>
            <person name="Chen S."/>
            <person name="He X."/>
            <person name="Wang R."/>
            <person name="Wang Y."/>
            <person name="Chen J."/>
            <person name="Wang L."/>
            <person name="Yu S."/>
            <person name="Wang B."/>
            <person name="Wei J."/>
            <person name="Song S."/>
            <person name="Lu X."/>
            <person name="Gao Z."/>
            <person name="Gu W."/>
            <person name="Deng X."/>
            <person name="Ma D."/>
            <person name="Wang S."/>
            <person name="Liang W."/>
            <person name="Fang L."/>
            <person name="Cai C."/>
            <person name="Zhu X."/>
            <person name="Zhou B."/>
            <person name="Zhang Y."/>
            <person name="Chen Z."/>
            <person name="Xu S."/>
            <person name="Zhu R."/>
            <person name="Wang S."/>
            <person name="Zhang T."/>
            <person name="Zhao G."/>
        </authorList>
    </citation>
    <scope>NUCLEOTIDE SEQUENCE [LARGE SCALE GENOMIC DNA]</scope>
    <source>
        <strain evidence="2">cv. Xinhai21</strain>
        <tissue evidence="1">Leaf</tissue>
    </source>
</reference>
<proteinExistence type="predicted"/>
<protein>
    <submittedName>
        <fullName evidence="1">Uncharacterized protein</fullName>
    </submittedName>
</protein>
<gene>
    <name evidence="1" type="ORF">GOBAR_AA14606</name>
</gene>
<evidence type="ECO:0000313" key="2">
    <source>
        <dbReference type="Proteomes" id="UP000239757"/>
    </source>
</evidence>
<dbReference type="AlphaFoldDB" id="A0A2P5XRQ7"/>
<accession>A0A2P5XRQ7</accession>